<name>A0A2K9DUF8_9MICO</name>
<evidence type="ECO:0000313" key="2">
    <source>
        <dbReference type="Proteomes" id="UP000233276"/>
    </source>
</evidence>
<organism evidence="1 2">
    <name type="scientific">Microbacterium hominis</name>
    <dbReference type="NCBI Taxonomy" id="162426"/>
    <lineage>
        <taxon>Bacteria</taxon>
        <taxon>Bacillati</taxon>
        <taxon>Actinomycetota</taxon>
        <taxon>Actinomycetes</taxon>
        <taxon>Micrococcales</taxon>
        <taxon>Microbacteriaceae</taxon>
        <taxon>Microbacterium</taxon>
    </lineage>
</organism>
<reference evidence="1 2" key="1">
    <citation type="submission" date="2017-12" db="EMBL/GenBank/DDBJ databases">
        <title>Isolation and characterization of estrogens degradatiion strain Microbacterium hominis SJTG1.</title>
        <authorList>
            <person name="Xiong W."/>
            <person name="Yin C."/>
            <person name="Zheng D."/>
            <person name="Liang R."/>
        </authorList>
    </citation>
    <scope>NUCLEOTIDE SEQUENCE [LARGE SCALE GENOMIC DNA]</scope>
    <source>
        <strain evidence="1 2">SJTG1</strain>
    </source>
</reference>
<sequence length="349" mass="36493">MANPFLVLGGVAVGVVTAGIGVLAVPGWINAAQEANALNDLSMVADAQSARLTVDGFYAQTLPALSAAQDVRIQPSEGAKLAVSANADRSAWLGVSRAKTGIYLARLSGGTTVGKGLTLEEAVTAAGTTISGPATSRITAEGVPLPQPWDLALVAYENLHPNPGATSFTGYYMWQGTTGQNTAVGSIAGVDWSLSKKAYRITFTTVRANNGDFSVRVGDYVPPGATFTVRYRLKVSEDLSLSAMRFWNEDAGTAILASSHPASSVIKAGEVVEAWATVRVPTGVQPGTNLRLGFDIRGHSAGTVIEFGDADLYLGPQDAARPWFYPGVPADDGFRAAWTTSRPGTVLYK</sequence>
<gene>
    <name evidence="1" type="ORF">CXR34_08635</name>
</gene>
<dbReference type="EMBL" id="CP025299">
    <property type="protein sequence ID" value="AUG29504.1"/>
    <property type="molecule type" value="Genomic_DNA"/>
</dbReference>
<dbReference type="KEGG" id="mhos:CXR34_08635"/>
<protein>
    <submittedName>
        <fullName evidence="1">Uncharacterized protein</fullName>
    </submittedName>
</protein>
<dbReference type="Proteomes" id="UP000233276">
    <property type="component" value="Chromosome"/>
</dbReference>
<proteinExistence type="predicted"/>
<accession>A0A2K9DUF8</accession>
<evidence type="ECO:0000313" key="1">
    <source>
        <dbReference type="EMBL" id="AUG29504.1"/>
    </source>
</evidence>
<dbReference type="RefSeq" id="WP_016464898.1">
    <property type="nucleotide sequence ID" value="NZ_CP025299.1"/>
</dbReference>
<dbReference type="AlphaFoldDB" id="A0A2K9DUF8"/>